<comment type="similarity">
    <text evidence="2">Belongs to the fatty acid desaturase type 2 family.</text>
</comment>
<feature type="transmembrane region" description="Helical" evidence="3">
    <location>
        <begin position="138"/>
        <end position="157"/>
    </location>
</feature>
<evidence type="ECO:0000259" key="4">
    <source>
        <dbReference type="Pfam" id="PF00487"/>
    </source>
</evidence>
<feature type="transmembrane region" description="Helical" evidence="3">
    <location>
        <begin position="178"/>
        <end position="198"/>
    </location>
</feature>
<dbReference type="Proteomes" id="UP000287247">
    <property type="component" value="Unassembled WGS sequence"/>
</dbReference>
<keyword evidence="3" id="KW-0472">Membrane</keyword>
<evidence type="ECO:0000313" key="5">
    <source>
        <dbReference type="EMBL" id="GBF82343.1"/>
    </source>
</evidence>
<proteinExistence type="inferred from homology"/>
<gene>
    <name evidence="5" type="ORF">AsFPU1_3771</name>
</gene>
<evidence type="ECO:0000313" key="6">
    <source>
        <dbReference type="Proteomes" id="UP000287247"/>
    </source>
</evidence>
<dbReference type="InterPro" id="IPR005804">
    <property type="entry name" value="FA_desaturase_dom"/>
</dbReference>
<dbReference type="EMBL" id="BDQK01000016">
    <property type="protein sequence ID" value="GBF82343.1"/>
    <property type="molecule type" value="Genomic_DNA"/>
</dbReference>
<feature type="domain" description="Fatty acid desaturase" evidence="4">
    <location>
        <begin position="49"/>
        <end position="275"/>
    </location>
</feature>
<evidence type="ECO:0000256" key="1">
    <source>
        <dbReference type="ARBA" id="ARBA00001954"/>
    </source>
</evidence>
<comment type="cofactor">
    <cofactor evidence="1">
        <name>Fe(2+)</name>
        <dbReference type="ChEBI" id="CHEBI:29033"/>
    </cofactor>
</comment>
<reference evidence="6" key="1">
    <citation type="submission" date="2017-05" db="EMBL/GenBank/DDBJ databases">
        <title>Physiological properties and genetic analysis related to exopolysaccharide production of fresh-water unicellular cyanobacterium Aphanothece sacrum, Suizenji Nori, that has been cultured as a food source in Japan.</title>
        <authorList>
            <person name="Kanesaki Y."/>
            <person name="Yoshikawa S."/>
            <person name="Ohki K."/>
        </authorList>
    </citation>
    <scope>NUCLEOTIDE SEQUENCE [LARGE SCALE GENOMIC DNA]</scope>
    <source>
        <strain evidence="6">FPU1</strain>
    </source>
</reference>
<organism evidence="5 6">
    <name type="scientific">Aphanothece sacrum FPU1</name>
    <dbReference type="NCBI Taxonomy" id="1920663"/>
    <lineage>
        <taxon>Bacteria</taxon>
        <taxon>Bacillati</taxon>
        <taxon>Cyanobacteriota</taxon>
        <taxon>Cyanophyceae</taxon>
        <taxon>Oscillatoriophycideae</taxon>
        <taxon>Chroococcales</taxon>
        <taxon>Aphanothecaceae</taxon>
        <taxon>Aphanothece</taxon>
    </lineage>
</organism>
<name>A0A401IM81_APHSA</name>
<dbReference type="GO" id="GO:0006629">
    <property type="term" value="P:lipid metabolic process"/>
    <property type="evidence" value="ECO:0007669"/>
    <property type="project" value="InterPro"/>
</dbReference>
<evidence type="ECO:0000256" key="3">
    <source>
        <dbReference type="SAM" id="Phobius"/>
    </source>
</evidence>
<accession>A0A401IM81</accession>
<dbReference type="OrthoDB" id="784276at2"/>
<dbReference type="Pfam" id="PF00487">
    <property type="entry name" value="FA_desaturase"/>
    <property type="match status" value="1"/>
</dbReference>
<dbReference type="AlphaFoldDB" id="A0A401IM81"/>
<feature type="transmembrane region" description="Helical" evidence="3">
    <location>
        <begin position="204"/>
        <end position="223"/>
    </location>
</feature>
<evidence type="ECO:0000256" key="2">
    <source>
        <dbReference type="ARBA" id="ARBA00008749"/>
    </source>
</evidence>
<keyword evidence="6" id="KW-1185">Reference proteome</keyword>
<comment type="caution">
    <text evidence="5">The sequence shown here is derived from an EMBL/GenBank/DDBJ whole genome shotgun (WGS) entry which is preliminary data.</text>
</comment>
<feature type="transmembrane region" description="Helical" evidence="3">
    <location>
        <begin position="33"/>
        <end position="59"/>
    </location>
</feature>
<sequence>MTATISTTMSPKKPIDFVERNNLKAFREILRDWLAIALIIVFSIWANNIFVYVICVWLIGAFQFALAEAIAHEAAHYNLFTSKVWNDHLEFLYAFPFFRTLYSYRKHHFPHHTYLGSEKDYLIEQYEFLGLNKTNKNVFMILFVKPILGFSAIFFVVETIHDTLLNFKTGLQENNERLLKNLLQLCLFWLVVIFGFYWSGHLDILLLYWFVPLLWSYSFFSAFNEVQEHCNTVSGTRSNVNPVVNLIFHNGGYHYVHHLCPTIPWYNLPKAHQSLCPNNPDVSRSFLDSYRQITRDNSAIKSSEAN</sequence>
<dbReference type="RefSeq" id="WP_124972806.1">
    <property type="nucleotide sequence ID" value="NZ_BDQK01000016.1"/>
</dbReference>
<protein>
    <submittedName>
        <fullName evidence="5">Fatty acid desaturase</fullName>
    </submittedName>
</protein>
<keyword evidence="3" id="KW-1133">Transmembrane helix</keyword>
<keyword evidence="3" id="KW-0812">Transmembrane</keyword>